<keyword evidence="2" id="KW-0238">DNA-binding</keyword>
<dbReference type="InterPro" id="IPR000843">
    <property type="entry name" value="HTH_LacI"/>
</dbReference>
<dbReference type="InterPro" id="IPR010982">
    <property type="entry name" value="Lambda_DNA-bd_dom_sf"/>
</dbReference>
<dbReference type="SMART" id="SM00354">
    <property type="entry name" value="HTH_LACI"/>
    <property type="match status" value="1"/>
</dbReference>
<dbReference type="Gene3D" id="3.40.50.2300">
    <property type="match status" value="2"/>
</dbReference>
<keyword evidence="1" id="KW-0805">Transcription regulation</keyword>
<dbReference type="GO" id="GO:0003700">
    <property type="term" value="F:DNA-binding transcription factor activity"/>
    <property type="evidence" value="ECO:0007669"/>
    <property type="project" value="TreeGrafter"/>
</dbReference>
<dbReference type="Pfam" id="PF13377">
    <property type="entry name" value="Peripla_BP_3"/>
    <property type="match status" value="1"/>
</dbReference>
<dbReference type="SUPFAM" id="SSF47413">
    <property type="entry name" value="lambda repressor-like DNA-binding domains"/>
    <property type="match status" value="1"/>
</dbReference>
<dbReference type="InterPro" id="IPR028082">
    <property type="entry name" value="Peripla_BP_I"/>
</dbReference>
<dbReference type="Gene3D" id="1.10.260.40">
    <property type="entry name" value="lambda repressor-like DNA-binding domains"/>
    <property type="match status" value="1"/>
</dbReference>
<dbReference type="OrthoDB" id="8433438at2"/>
<proteinExistence type="predicted"/>
<dbReference type="SUPFAM" id="SSF53822">
    <property type="entry name" value="Periplasmic binding protein-like I"/>
    <property type="match status" value="1"/>
</dbReference>
<organism evidence="5 6">
    <name type="scientific">Amphiplicatus metriothermophilus</name>
    <dbReference type="NCBI Taxonomy" id="1519374"/>
    <lineage>
        <taxon>Bacteria</taxon>
        <taxon>Pseudomonadati</taxon>
        <taxon>Pseudomonadota</taxon>
        <taxon>Alphaproteobacteria</taxon>
        <taxon>Parvularculales</taxon>
        <taxon>Parvularculaceae</taxon>
        <taxon>Amphiplicatus</taxon>
    </lineage>
</organism>
<name>A0A239PQI9_9PROT</name>
<dbReference type="Proteomes" id="UP000198346">
    <property type="component" value="Unassembled WGS sequence"/>
</dbReference>
<dbReference type="CDD" id="cd01392">
    <property type="entry name" value="HTH_LacI"/>
    <property type="match status" value="1"/>
</dbReference>
<dbReference type="PROSITE" id="PS50932">
    <property type="entry name" value="HTH_LACI_2"/>
    <property type="match status" value="1"/>
</dbReference>
<protein>
    <submittedName>
        <fullName evidence="5">Transcriptional regulator, LacI family</fullName>
    </submittedName>
</protein>
<evidence type="ECO:0000259" key="4">
    <source>
        <dbReference type="PROSITE" id="PS50932"/>
    </source>
</evidence>
<dbReference type="EMBL" id="FZQA01000002">
    <property type="protein sequence ID" value="SNT72400.1"/>
    <property type="molecule type" value="Genomic_DNA"/>
</dbReference>
<dbReference type="GO" id="GO:0000976">
    <property type="term" value="F:transcription cis-regulatory region binding"/>
    <property type="evidence" value="ECO:0007669"/>
    <property type="project" value="TreeGrafter"/>
</dbReference>
<gene>
    <name evidence="5" type="ORF">SAMN06297382_1442</name>
</gene>
<dbReference type="InterPro" id="IPR046335">
    <property type="entry name" value="LacI/GalR-like_sensor"/>
</dbReference>
<evidence type="ECO:0000256" key="2">
    <source>
        <dbReference type="ARBA" id="ARBA00023125"/>
    </source>
</evidence>
<keyword evidence="3" id="KW-0804">Transcription</keyword>
<feature type="domain" description="HTH lacI-type" evidence="4">
    <location>
        <begin position="15"/>
        <end position="69"/>
    </location>
</feature>
<evidence type="ECO:0000256" key="1">
    <source>
        <dbReference type="ARBA" id="ARBA00023015"/>
    </source>
</evidence>
<keyword evidence="6" id="KW-1185">Reference proteome</keyword>
<evidence type="ECO:0000313" key="5">
    <source>
        <dbReference type="EMBL" id="SNT72400.1"/>
    </source>
</evidence>
<dbReference type="RefSeq" id="WP_143265957.1">
    <property type="nucleotide sequence ID" value="NZ_FZQA01000002.1"/>
</dbReference>
<reference evidence="5 6" key="1">
    <citation type="submission" date="2017-07" db="EMBL/GenBank/DDBJ databases">
        <authorList>
            <person name="Sun Z.S."/>
            <person name="Albrecht U."/>
            <person name="Echele G."/>
            <person name="Lee C.C."/>
        </authorList>
    </citation>
    <scope>NUCLEOTIDE SEQUENCE [LARGE SCALE GENOMIC DNA]</scope>
    <source>
        <strain evidence="5 6">CGMCC 1.12710</strain>
    </source>
</reference>
<dbReference type="Pfam" id="PF00356">
    <property type="entry name" value="LacI"/>
    <property type="match status" value="1"/>
</dbReference>
<sequence>MPQPDDSEDKPVRARTMAEIAALAGVAESTVSRALAGSERVSEETRERIRKLVQESGYRINSRARSLRTRRSRTIEVVIGISETNRQHFSDPFFSQIVAAIADALAENDYDLLLSRARPWDDVEGADAIASNRADGVIIIGQGREPEKLAEYAASRRNVVVWGADIPDRSYPVVGSDNLLGGRLVARRLLAQGRRRLVFLGDIRHVEIGLRHRGCMEEMTSAGAAPDQTLTLSMPFDSESAYGATRELFRGGIWHDAVFAASDVLAVAAMQALSDLGVRVPEDVSVIGYDDIALAAYVSPALTTIRQDTVAGGRALVENLLTLLDGGEARDAILPTELIVRRSCGGS</sequence>
<evidence type="ECO:0000256" key="3">
    <source>
        <dbReference type="ARBA" id="ARBA00023163"/>
    </source>
</evidence>
<evidence type="ECO:0000313" key="6">
    <source>
        <dbReference type="Proteomes" id="UP000198346"/>
    </source>
</evidence>
<dbReference type="PANTHER" id="PTHR30146:SF120">
    <property type="entry name" value="ALANINE RACEMASE"/>
    <property type="match status" value="1"/>
</dbReference>
<accession>A0A239PQI9</accession>
<dbReference type="PANTHER" id="PTHR30146">
    <property type="entry name" value="LACI-RELATED TRANSCRIPTIONAL REPRESSOR"/>
    <property type="match status" value="1"/>
</dbReference>
<dbReference type="AlphaFoldDB" id="A0A239PQI9"/>